<dbReference type="EMBL" id="AMEP01000089">
    <property type="protein sequence ID" value="EKY00134.1"/>
    <property type="molecule type" value="Genomic_DNA"/>
</dbReference>
<comment type="caution">
    <text evidence="1">The sequence shown here is derived from an EMBL/GenBank/DDBJ whole genome shotgun (WGS) entry which is preliminary data.</text>
</comment>
<dbReference type="Pfam" id="PF13306">
    <property type="entry name" value="LRR_5"/>
    <property type="match status" value="2"/>
</dbReference>
<dbReference type="OrthoDB" id="1003050at2"/>
<evidence type="ECO:0000313" key="1">
    <source>
        <dbReference type="EMBL" id="EKY00134.1"/>
    </source>
</evidence>
<dbReference type="InterPro" id="IPR032675">
    <property type="entry name" value="LRR_dom_sf"/>
</dbReference>
<dbReference type="HOGENOM" id="CLU_523590_0_0_10"/>
<dbReference type="SUPFAM" id="SSF52058">
    <property type="entry name" value="L domain-like"/>
    <property type="match status" value="1"/>
</dbReference>
<protein>
    <recommendedName>
        <fullName evidence="3">Leucine Rich repeat-containing domain protein</fullName>
    </recommendedName>
</protein>
<accession>L1N9E1</accession>
<dbReference type="Gene3D" id="3.80.10.10">
    <property type="entry name" value="Ribonuclease Inhibitor"/>
    <property type="match status" value="3"/>
</dbReference>
<dbReference type="PANTHER" id="PTHR45661:SF3">
    <property type="entry name" value="IG-LIKE DOMAIN-CONTAINING PROTEIN"/>
    <property type="match status" value="1"/>
</dbReference>
<proteinExistence type="predicted"/>
<dbReference type="RefSeq" id="WP_009162645.1">
    <property type="nucleotide sequence ID" value="NZ_KB290998.1"/>
</dbReference>
<dbReference type="STRING" id="1127699.HMPREF9151_01369"/>
<dbReference type="Proteomes" id="UP000010433">
    <property type="component" value="Unassembled WGS sequence"/>
</dbReference>
<reference evidence="1 2" key="1">
    <citation type="submission" date="2012-05" db="EMBL/GenBank/DDBJ databases">
        <authorList>
            <person name="Weinstock G."/>
            <person name="Sodergren E."/>
            <person name="Lobos E.A."/>
            <person name="Fulton L."/>
            <person name="Fulton R."/>
            <person name="Courtney L."/>
            <person name="Fronick C."/>
            <person name="O'Laughlin M."/>
            <person name="Godfrey J."/>
            <person name="Wilson R.M."/>
            <person name="Miner T."/>
            <person name="Farmer C."/>
            <person name="Delehaunty K."/>
            <person name="Cordes M."/>
            <person name="Minx P."/>
            <person name="Tomlinson C."/>
            <person name="Chen J."/>
            <person name="Wollam A."/>
            <person name="Pepin K.H."/>
            <person name="Bhonagiri V."/>
            <person name="Zhang X."/>
            <person name="Suruliraj S."/>
            <person name="Warren W."/>
            <person name="Mitreva M."/>
            <person name="Mardis E.R."/>
            <person name="Wilson R.K."/>
        </authorList>
    </citation>
    <scope>NUCLEOTIDE SEQUENCE [LARGE SCALE GENOMIC DNA]</scope>
    <source>
        <strain evidence="1 2">F0055</strain>
    </source>
</reference>
<dbReference type="InterPro" id="IPR053139">
    <property type="entry name" value="Surface_bspA-like"/>
</dbReference>
<dbReference type="InterPro" id="IPR026906">
    <property type="entry name" value="LRR_5"/>
</dbReference>
<dbReference type="PATRIC" id="fig|1127699.3.peg.1267"/>
<organism evidence="1 2">
    <name type="scientific">Hoylesella saccharolytica F0055</name>
    <dbReference type="NCBI Taxonomy" id="1127699"/>
    <lineage>
        <taxon>Bacteria</taxon>
        <taxon>Pseudomonadati</taxon>
        <taxon>Bacteroidota</taxon>
        <taxon>Bacteroidia</taxon>
        <taxon>Bacteroidales</taxon>
        <taxon>Prevotellaceae</taxon>
        <taxon>Hoylesella</taxon>
    </lineage>
</organism>
<evidence type="ECO:0008006" key="3">
    <source>
        <dbReference type="Google" id="ProtNLM"/>
    </source>
</evidence>
<dbReference type="AlphaFoldDB" id="L1N9E1"/>
<keyword evidence="2" id="KW-1185">Reference proteome</keyword>
<name>L1N9E1_9BACT</name>
<sequence>MKKIIIMKKMAVVIIGLTAALTVNAKLITFINNEPGKLVYVINNKAKGTSTLHVTNMKIIGKINSEDLSLIHTMCTEWVLDTLDLSEVRIVGSEQQRSGSGVMRSKKVKSDEIDNSMFSQTHLKWISLPATTKRIGEEAFQFCEELRTVVIPNSVKEIGNHAFAYCKKLTDITLPRDLTAIPDALFYDCESLPKLTIPQNVETIGNNAFAVCKAIPSVVIPDRVKTIGYSAFSAMQSVKSIVIGKGVEYIDTYAFFDNPHLEKLVMSPSIKTMKSGVFSTCPSLKEVDFCAQLDSLPAYTFYKNTSLQKVILPPTIKVIDDNAFRDCTALKGIYIQSLDQWLKMKFVNDRIWNVTSNPLQYAHNLYVNNKLVTDFVFPEGTTAVPDALLFGSSVKSITLPQTLKYIGLLAFYGCRNLKSIYYYGTKPAACADGNVFKQVPQSNCTVYLLPGVDKSSFLLNFNWSNFQYDYMKVTAVDKVQADDGVSKFPIYDIDGRYRGDDATKLHKGLYISNGKKFLKR</sequence>
<gene>
    <name evidence="1" type="ORF">HMPREF9151_01369</name>
</gene>
<dbReference type="PANTHER" id="PTHR45661">
    <property type="entry name" value="SURFACE ANTIGEN"/>
    <property type="match status" value="1"/>
</dbReference>
<evidence type="ECO:0000313" key="2">
    <source>
        <dbReference type="Proteomes" id="UP000010433"/>
    </source>
</evidence>